<keyword evidence="2" id="KW-1185">Reference proteome</keyword>
<gene>
    <name evidence="1" type="ORF">RFI_03315</name>
</gene>
<accession>X6P829</accession>
<dbReference type="EMBL" id="ASPP01003136">
    <property type="protein sequence ID" value="ETO33787.1"/>
    <property type="molecule type" value="Genomic_DNA"/>
</dbReference>
<comment type="caution">
    <text evidence="1">The sequence shown here is derived from an EMBL/GenBank/DDBJ whole genome shotgun (WGS) entry which is preliminary data.</text>
</comment>
<name>X6P829_RETFI</name>
<sequence>MNEIENKINQINQDIKKIRRYNNNDKTKETGTCARSGKAIIGQKMIWKGSFYDKINVLSILIIKLKQNLNNSIFVEPSKDGNTFHIAENDIDKANLLANCIQNHQMKMKDIINMSKIEYVQLCISQKSLNCMNINHNLNIINQKLHKNELWKQSDMYLQCPDNIHNLMLKNVGQSLIDSLMMPFGWSYRISYFSKACKRHILFRFPNHIVTQVFVKITSQYCCFHVLGIDRTHCDNGVNK</sequence>
<evidence type="ECO:0000313" key="2">
    <source>
        <dbReference type="Proteomes" id="UP000023152"/>
    </source>
</evidence>
<organism evidence="1 2">
    <name type="scientific">Reticulomyxa filosa</name>
    <dbReference type="NCBI Taxonomy" id="46433"/>
    <lineage>
        <taxon>Eukaryota</taxon>
        <taxon>Sar</taxon>
        <taxon>Rhizaria</taxon>
        <taxon>Retaria</taxon>
        <taxon>Foraminifera</taxon>
        <taxon>Monothalamids</taxon>
        <taxon>Reticulomyxidae</taxon>
        <taxon>Reticulomyxa</taxon>
    </lineage>
</organism>
<dbReference type="AlphaFoldDB" id="X6P829"/>
<evidence type="ECO:0000313" key="1">
    <source>
        <dbReference type="EMBL" id="ETO33787.1"/>
    </source>
</evidence>
<reference evidence="1 2" key="1">
    <citation type="journal article" date="2013" name="Curr. Biol.">
        <title>The Genome of the Foraminiferan Reticulomyxa filosa.</title>
        <authorList>
            <person name="Glockner G."/>
            <person name="Hulsmann N."/>
            <person name="Schleicher M."/>
            <person name="Noegel A.A."/>
            <person name="Eichinger L."/>
            <person name="Gallinger C."/>
            <person name="Pawlowski J."/>
            <person name="Sierra R."/>
            <person name="Euteneuer U."/>
            <person name="Pillet L."/>
            <person name="Moustafa A."/>
            <person name="Platzer M."/>
            <person name="Groth M."/>
            <person name="Szafranski K."/>
            <person name="Schliwa M."/>
        </authorList>
    </citation>
    <scope>NUCLEOTIDE SEQUENCE [LARGE SCALE GENOMIC DNA]</scope>
</reference>
<protein>
    <submittedName>
        <fullName evidence="1">Uncharacterized protein</fullName>
    </submittedName>
</protein>
<dbReference type="Proteomes" id="UP000023152">
    <property type="component" value="Unassembled WGS sequence"/>
</dbReference>
<feature type="non-terminal residue" evidence="1">
    <location>
        <position position="240"/>
    </location>
</feature>
<proteinExistence type="predicted"/>